<feature type="domain" description="Plectin/eS10 N-terminal" evidence="7">
    <location>
        <begin position="3"/>
        <end position="94"/>
    </location>
</feature>
<dbReference type="PANTHER" id="PTHR12146">
    <property type="entry name" value="40S RIBOSOMAL PROTEIN S10"/>
    <property type="match status" value="1"/>
</dbReference>
<dbReference type="EMBL" id="HBGH01004708">
    <property type="protein sequence ID" value="CAD9230526.1"/>
    <property type="molecule type" value="Transcribed_RNA"/>
</dbReference>
<proteinExistence type="inferred from homology"/>
<keyword evidence="3" id="KW-0963">Cytoplasm</keyword>
<organism evidence="8">
    <name type="scientific">Compsopogon caeruleus</name>
    <dbReference type="NCBI Taxonomy" id="31354"/>
    <lineage>
        <taxon>Eukaryota</taxon>
        <taxon>Rhodophyta</taxon>
        <taxon>Compsopogonophyceae</taxon>
        <taxon>Compsopogonales</taxon>
        <taxon>Compsopogonaceae</taxon>
        <taxon>Compsopogon</taxon>
    </lineage>
</organism>
<dbReference type="FunFam" id="1.10.10.10:FF:000025">
    <property type="entry name" value="40S ribosomal protein S10"/>
    <property type="match status" value="1"/>
</dbReference>
<evidence type="ECO:0000313" key="8">
    <source>
        <dbReference type="EMBL" id="CAD9230526.1"/>
    </source>
</evidence>
<feature type="compositionally biased region" description="Gly residues" evidence="6">
    <location>
        <begin position="148"/>
        <end position="161"/>
    </location>
</feature>
<evidence type="ECO:0000256" key="4">
    <source>
        <dbReference type="ARBA" id="ARBA00022980"/>
    </source>
</evidence>
<dbReference type="Pfam" id="PF03501">
    <property type="entry name" value="S10_plectin"/>
    <property type="match status" value="1"/>
</dbReference>
<sequence>MLVPKKNRSVVYNQLFEDGVMVVKKDPFQKKHDTLEVPNLHVMKLCQSLCSRGYLKEQFSWQHYYYFLTDDGIEYLRGYLNIPPEVIPATLKKTTRPPGGVPGGSGMGGDRRFDKRGEPGGDFRPEFRDAGFGRGGGGYQGYRTDPQTGGGYGFGRGGPPS</sequence>
<protein>
    <recommendedName>
        <fullName evidence="7">Plectin/eS10 N-terminal domain-containing protein</fullName>
    </recommendedName>
</protein>
<dbReference type="Gene3D" id="1.10.10.10">
    <property type="entry name" value="Winged helix-like DNA-binding domain superfamily/Winged helix DNA-binding domain"/>
    <property type="match status" value="1"/>
</dbReference>
<dbReference type="PANTHER" id="PTHR12146:SF0">
    <property type="entry name" value="RIBOSOMAL PROTEIN S10"/>
    <property type="match status" value="1"/>
</dbReference>
<comment type="similarity">
    <text evidence="2">Belongs to the eukaryotic ribosomal protein eS10 family.</text>
</comment>
<dbReference type="InterPro" id="IPR036388">
    <property type="entry name" value="WH-like_DNA-bd_sf"/>
</dbReference>
<evidence type="ECO:0000256" key="2">
    <source>
        <dbReference type="ARBA" id="ARBA00007278"/>
    </source>
</evidence>
<dbReference type="AlphaFoldDB" id="A0A7S1XDF5"/>
<dbReference type="GO" id="GO:0003735">
    <property type="term" value="F:structural constituent of ribosome"/>
    <property type="evidence" value="ECO:0007669"/>
    <property type="project" value="TreeGrafter"/>
</dbReference>
<evidence type="ECO:0000259" key="7">
    <source>
        <dbReference type="Pfam" id="PF03501"/>
    </source>
</evidence>
<dbReference type="GO" id="GO:0003723">
    <property type="term" value="F:RNA binding"/>
    <property type="evidence" value="ECO:0007669"/>
    <property type="project" value="TreeGrafter"/>
</dbReference>
<dbReference type="InterPro" id="IPR005326">
    <property type="entry name" value="Plectin_eS10_N"/>
</dbReference>
<feature type="compositionally biased region" description="Basic and acidic residues" evidence="6">
    <location>
        <begin position="109"/>
        <end position="131"/>
    </location>
</feature>
<reference evidence="8" key="1">
    <citation type="submission" date="2021-01" db="EMBL/GenBank/DDBJ databases">
        <authorList>
            <person name="Corre E."/>
            <person name="Pelletier E."/>
            <person name="Niang G."/>
            <person name="Scheremetjew M."/>
            <person name="Finn R."/>
            <person name="Kale V."/>
            <person name="Holt S."/>
            <person name="Cochrane G."/>
            <person name="Meng A."/>
            <person name="Brown T."/>
            <person name="Cohen L."/>
        </authorList>
    </citation>
    <scope>NUCLEOTIDE SEQUENCE</scope>
    <source>
        <strain evidence="8">SAG 36.94</strain>
    </source>
</reference>
<name>A0A7S1XDF5_9RHOD</name>
<evidence type="ECO:0000256" key="1">
    <source>
        <dbReference type="ARBA" id="ARBA00004496"/>
    </source>
</evidence>
<feature type="region of interest" description="Disordered" evidence="6">
    <location>
        <begin position="90"/>
        <end position="161"/>
    </location>
</feature>
<gene>
    <name evidence="8" type="ORF">CCAE0312_LOCUS2578</name>
</gene>
<evidence type="ECO:0000256" key="6">
    <source>
        <dbReference type="SAM" id="MobiDB-lite"/>
    </source>
</evidence>
<dbReference type="GO" id="GO:0022627">
    <property type="term" value="C:cytosolic small ribosomal subunit"/>
    <property type="evidence" value="ECO:0007669"/>
    <property type="project" value="TreeGrafter"/>
</dbReference>
<evidence type="ECO:0000256" key="3">
    <source>
        <dbReference type="ARBA" id="ARBA00022490"/>
    </source>
</evidence>
<keyword evidence="4" id="KW-0689">Ribosomal protein</keyword>
<comment type="subcellular location">
    <subcellularLocation>
        <location evidence="1">Cytoplasm</location>
    </subcellularLocation>
</comment>
<keyword evidence="5" id="KW-0687">Ribonucleoprotein</keyword>
<dbReference type="InterPro" id="IPR037447">
    <property type="entry name" value="Ribosomal_eS10"/>
</dbReference>
<evidence type="ECO:0000256" key="5">
    <source>
        <dbReference type="ARBA" id="ARBA00023274"/>
    </source>
</evidence>
<accession>A0A7S1XDF5</accession>